<dbReference type="RefSeq" id="WP_163901700.1">
    <property type="nucleotide sequence ID" value="NZ_CP048427.1"/>
</dbReference>
<keyword evidence="2" id="KW-0813">Transport</keyword>
<dbReference type="SMART" id="SM00382">
    <property type="entry name" value="AAA"/>
    <property type="match status" value="1"/>
</dbReference>
<evidence type="ECO:0000313" key="6">
    <source>
        <dbReference type="EMBL" id="NGO66166.1"/>
    </source>
</evidence>
<evidence type="ECO:0000259" key="5">
    <source>
        <dbReference type="PROSITE" id="PS50893"/>
    </source>
</evidence>
<dbReference type="EMBL" id="JAAKZH010000009">
    <property type="protein sequence ID" value="NGO66166.1"/>
    <property type="molecule type" value="Genomic_DNA"/>
</dbReference>
<dbReference type="InterPro" id="IPR003439">
    <property type="entry name" value="ABC_transporter-like_ATP-bd"/>
</dbReference>
<organism evidence="6 7">
    <name type="scientific">Rhizobium daejeonense</name>
    <dbReference type="NCBI Taxonomy" id="240521"/>
    <lineage>
        <taxon>Bacteria</taxon>
        <taxon>Pseudomonadati</taxon>
        <taxon>Pseudomonadota</taxon>
        <taxon>Alphaproteobacteria</taxon>
        <taxon>Hyphomicrobiales</taxon>
        <taxon>Rhizobiaceae</taxon>
        <taxon>Rhizobium/Agrobacterium group</taxon>
        <taxon>Rhizobium</taxon>
    </lineage>
</organism>
<comment type="similarity">
    <text evidence="1">Belongs to the ABC transporter superfamily.</text>
</comment>
<dbReference type="GO" id="GO:0055085">
    <property type="term" value="P:transmembrane transport"/>
    <property type="evidence" value="ECO:0007669"/>
    <property type="project" value="UniProtKB-ARBA"/>
</dbReference>
<dbReference type="InterPro" id="IPR027417">
    <property type="entry name" value="P-loop_NTPase"/>
</dbReference>
<protein>
    <submittedName>
        <fullName evidence="6">ABC transporter ATP-binding protein</fullName>
    </submittedName>
</protein>
<accession>A0A6M1SHD6</accession>
<reference evidence="6 7" key="1">
    <citation type="submission" date="2020-02" db="EMBL/GenBank/DDBJ databases">
        <title>Genome sequence of the type strain CCBAU10050 of Rhizobium daejeonense.</title>
        <authorList>
            <person name="Gao J."/>
            <person name="Sun J."/>
        </authorList>
    </citation>
    <scope>NUCLEOTIDE SEQUENCE [LARGE SCALE GENOMIC DNA]</scope>
    <source>
        <strain evidence="6 7">CCBAU10050</strain>
    </source>
</reference>
<evidence type="ECO:0000256" key="4">
    <source>
        <dbReference type="ARBA" id="ARBA00022840"/>
    </source>
</evidence>
<dbReference type="PANTHER" id="PTHR43776">
    <property type="entry name" value="TRANSPORT ATP-BINDING PROTEIN"/>
    <property type="match status" value="1"/>
</dbReference>
<dbReference type="Proteomes" id="UP000477849">
    <property type="component" value="Unassembled WGS sequence"/>
</dbReference>
<dbReference type="InterPro" id="IPR050319">
    <property type="entry name" value="ABC_transp_ATP-bind"/>
</dbReference>
<dbReference type="InterPro" id="IPR017871">
    <property type="entry name" value="ABC_transporter-like_CS"/>
</dbReference>
<dbReference type="GO" id="GO:0005524">
    <property type="term" value="F:ATP binding"/>
    <property type="evidence" value="ECO:0007669"/>
    <property type="project" value="UniProtKB-KW"/>
</dbReference>
<evidence type="ECO:0000256" key="1">
    <source>
        <dbReference type="ARBA" id="ARBA00005417"/>
    </source>
</evidence>
<dbReference type="Pfam" id="PF00005">
    <property type="entry name" value="ABC_tran"/>
    <property type="match status" value="1"/>
</dbReference>
<gene>
    <name evidence="6" type="ORF">G6N76_21120</name>
</gene>
<dbReference type="PROSITE" id="PS50893">
    <property type="entry name" value="ABC_TRANSPORTER_2"/>
    <property type="match status" value="1"/>
</dbReference>
<sequence>MTLLTVDNLTKSYVGHGRHVTALDGVSFTLAEGQTLGLAGASGSGKSTLARVLLRLLATDAGQVHFAGEDWLTLSGSRLRQRRRGMQMVFQDVLGAFNPRATVGSVLDDPLRIHDIVARAERPREIAGLLDRVGLPTSYAGRSIRELSGGQRQRVAIARAIATRPSLIVLDEAVSALDASVRRRILELLVELQQERGIAYLFVSHDLAVLQVVSHRIAIMHEGRIVETGATNAVIGNPQSSAAKALIAAVPRLVTGTPTEPDPSHP</sequence>
<dbReference type="Gene3D" id="3.40.50.300">
    <property type="entry name" value="P-loop containing nucleotide triphosphate hydrolases"/>
    <property type="match status" value="1"/>
</dbReference>
<feature type="domain" description="ABC transporter" evidence="5">
    <location>
        <begin position="4"/>
        <end position="247"/>
    </location>
</feature>
<comment type="caution">
    <text evidence="6">The sequence shown here is derived from an EMBL/GenBank/DDBJ whole genome shotgun (WGS) entry which is preliminary data.</text>
</comment>
<dbReference type="PROSITE" id="PS00211">
    <property type="entry name" value="ABC_TRANSPORTER_1"/>
    <property type="match status" value="1"/>
</dbReference>
<keyword evidence="3" id="KW-0547">Nucleotide-binding</keyword>
<evidence type="ECO:0000256" key="2">
    <source>
        <dbReference type="ARBA" id="ARBA00022448"/>
    </source>
</evidence>
<proteinExistence type="inferred from homology"/>
<dbReference type="SUPFAM" id="SSF52540">
    <property type="entry name" value="P-loop containing nucleoside triphosphate hydrolases"/>
    <property type="match status" value="1"/>
</dbReference>
<dbReference type="AlphaFoldDB" id="A0A6M1SHD6"/>
<evidence type="ECO:0000256" key="3">
    <source>
        <dbReference type="ARBA" id="ARBA00022741"/>
    </source>
</evidence>
<dbReference type="GO" id="GO:0016887">
    <property type="term" value="F:ATP hydrolysis activity"/>
    <property type="evidence" value="ECO:0007669"/>
    <property type="project" value="InterPro"/>
</dbReference>
<dbReference type="CDD" id="cd03257">
    <property type="entry name" value="ABC_NikE_OppD_transporters"/>
    <property type="match status" value="1"/>
</dbReference>
<name>A0A6M1SHD6_9HYPH</name>
<keyword evidence="7" id="KW-1185">Reference proteome</keyword>
<dbReference type="InterPro" id="IPR003593">
    <property type="entry name" value="AAA+_ATPase"/>
</dbReference>
<dbReference type="PANTHER" id="PTHR43776:SF7">
    <property type="entry name" value="D,D-DIPEPTIDE TRANSPORT ATP-BINDING PROTEIN DDPF-RELATED"/>
    <property type="match status" value="1"/>
</dbReference>
<keyword evidence="4 6" id="KW-0067">ATP-binding</keyword>
<evidence type="ECO:0000313" key="7">
    <source>
        <dbReference type="Proteomes" id="UP000477849"/>
    </source>
</evidence>